<reference evidence="2 3" key="1">
    <citation type="submission" date="2024-01" db="EMBL/GenBank/DDBJ databases">
        <authorList>
            <person name="Waweru B."/>
        </authorList>
    </citation>
    <scope>NUCLEOTIDE SEQUENCE [LARGE SCALE GENOMIC DNA]</scope>
</reference>
<dbReference type="PANTHER" id="PTHR39741">
    <property type="entry name" value="F-BOX DOMAIN CONTAINING PROTEIN, EXPRESSED"/>
    <property type="match status" value="1"/>
</dbReference>
<feature type="domain" description="F-box" evidence="1">
    <location>
        <begin position="11"/>
        <end position="52"/>
    </location>
</feature>
<dbReference type="InterPro" id="IPR036047">
    <property type="entry name" value="F-box-like_dom_sf"/>
</dbReference>
<dbReference type="Pfam" id="PF12937">
    <property type="entry name" value="F-box-like"/>
    <property type="match status" value="1"/>
</dbReference>
<dbReference type="InterPro" id="IPR001810">
    <property type="entry name" value="F-box_dom"/>
</dbReference>
<dbReference type="Gene3D" id="1.20.1280.50">
    <property type="match status" value="1"/>
</dbReference>
<keyword evidence="3" id="KW-1185">Reference proteome</keyword>
<accession>A0AAV1SCY5</accession>
<evidence type="ECO:0000313" key="2">
    <source>
        <dbReference type="EMBL" id="CAK7348007.1"/>
    </source>
</evidence>
<evidence type="ECO:0000259" key="1">
    <source>
        <dbReference type="SMART" id="SM00256"/>
    </source>
</evidence>
<comment type="caution">
    <text evidence="2">The sequence shown here is derived from an EMBL/GenBank/DDBJ whole genome shotgun (WGS) entry which is preliminary data.</text>
</comment>
<dbReference type="InterPro" id="IPR055336">
    <property type="entry name" value="At4g00755-like"/>
</dbReference>
<protein>
    <recommendedName>
        <fullName evidence="1">F-box domain-containing protein</fullName>
    </recommendedName>
</protein>
<name>A0AAV1SCY5_9ROSI</name>
<dbReference type="Proteomes" id="UP001314170">
    <property type="component" value="Unassembled WGS sequence"/>
</dbReference>
<dbReference type="SMART" id="SM00256">
    <property type="entry name" value="FBOX"/>
    <property type="match status" value="1"/>
</dbReference>
<dbReference type="SUPFAM" id="SSF81383">
    <property type="entry name" value="F-box domain"/>
    <property type="match status" value="1"/>
</dbReference>
<evidence type="ECO:0000313" key="3">
    <source>
        <dbReference type="Proteomes" id="UP001314170"/>
    </source>
</evidence>
<gene>
    <name evidence="2" type="ORF">DCAF_LOCUS20699</name>
</gene>
<organism evidence="2 3">
    <name type="scientific">Dovyalis caffra</name>
    <dbReference type="NCBI Taxonomy" id="77055"/>
    <lineage>
        <taxon>Eukaryota</taxon>
        <taxon>Viridiplantae</taxon>
        <taxon>Streptophyta</taxon>
        <taxon>Embryophyta</taxon>
        <taxon>Tracheophyta</taxon>
        <taxon>Spermatophyta</taxon>
        <taxon>Magnoliopsida</taxon>
        <taxon>eudicotyledons</taxon>
        <taxon>Gunneridae</taxon>
        <taxon>Pentapetalae</taxon>
        <taxon>rosids</taxon>
        <taxon>fabids</taxon>
        <taxon>Malpighiales</taxon>
        <taxon>Salicaceae</taxon>
        <taxon>Flacourtieae</taxon>
        <taxon>Dovyalis</taxon>
    </lineage>
</organism>
<dbReference type="EMBL" id="CAWUPB010001173">
    <property type="protein sequence ID" value="CAK7348007.1"/>
    <property type="molecule type" value="Genomic_DNA"/>
</dbReference>
<dbReference type="PANTHER" id="PTHR39741:SF14">
    <property type="entry name" value="F-BOX DOMAIN-CONTAINING PROTEIN"/>
    <property type="match status" value="1"/>
</dbReference>
<sequence length="402" mass="45502">MEIRMDFLTCLDHDTSMKILRCLEDPSDLVRVSSVSRSWRQFVIANGLCKQLCLRMFPHLLRVDCVIEPSCGMEKASEVGCSKLVEWETLKREHKAYAFLAQGCMSFPFRECIGDAISASSTDNYPEESIRNTLQPGDRIGRRASYWSSKGQRNAAVPETLWRSPIYSAKSVRFRLGHPKCPMDDPLGEPLDDCADDRFIWTYSSPEFPMAQVIGNYWLTYAQVQHPIVSHSKWICLSYFCTKFVQSKIDMELGSNIYTWENASVLVTCCREAWRESSLQNFKLPEPVVCIGGILQIELLGRVQRQEMDGLFYICVAHVQVKGRPLSPAFGVEILAPSGKFVLKAQSCTPPSIPDDDSSYRGGHLHGRVDLEQIVNVLRGGGVLVEYDWNSEDDEVDDELAF</sequence>
<proteinExistence type="predicted"/>
<dbReference type="AlphaFoldDB" id="A0AAV1SCY5"/>